<evidence type="ECO:0000313" key="3">
    <source>
        <dbReference type="Proteomes" id="UP000691718"/>
    </source>
</evidence>
<gene>
    <name evidence="2" type="ORF">PAPOLLO_LOCUS1702</name>
</gene>
<dbReference type="EMBL" id="CAJQZP010000103">
    <property type="protein sequence ID" value="CAG4938815.1"/>
    <property type="molecule type" value="Genomic_DNA"/>
</dbReference>
<organism evidence="2 3">
    <name type="scientific">Parnassius apollo</name>
    <name type="common">Apollo butterfly</name>
    <name type="synonym">Papilio apollo</name>
    <dbReference type="NCBI Taxonomy" id="110799"/>
    <lineage>
        <taxon>Eukaryota</taxon>
        <taxon>Metazoa</taxon>
        <taxon>Ecdysozoa</taxon>
        <taxon>Arthropoda</taxon>
        <taxon>Hexapoda</taxon>
        <taxon>Insecta</taxon>
        <taxon>Pterygota</taxon>
        <taxon>Neoptera</taxon>
        <taxon>Endopterygota</taxon>
        <taxon>Lepidoptera</taxon>
        <taxon>Glossata</taxon>
        <taxon>Ditrysia</taxon>
        <taxon>Papilionoidea</taxon>
        <taxon>Papilionidae</taxon>
        <taxon>Parnassiinae</taxon>
        <taxon>Parnassini</taxon>
        <taxon>Parnassius</taxon>
        <taxon>Parnassius</taxon>
    </lineage>
</organism>
<name>A0A8S3W3N9_PARAO</name>
<protein>
    <submittedName>
        <fullName evidence="2">(apollo) hypothetical protein</fullName>
    </submittedName>
</protein>
<dbReference type="InterPro" id="IPR029526">
    <property type="entry name" value="PGBD"/>
</dbReference>
<comment type="caution">
    <text evidence="2">The sequence shown here is derived from an EMBL/GenBank/DDBJ whole genome shotgun (WGS) entry which is preliminary data.</text>
</comment>
<dbReference type="Proteomes" id="UP000691718">
    <property type="component" value="Unassembled WGS sequence"/>
</dbReference>
<dbReference type="Pfam" id="PF13843">
    <property type="entry name" value="DDE_Tnp_1_7"/>
    <property type="match status" value="1"/>
</dbReference>
<accession>A0A8S3W3N9</accession>
<feature type="domain" description="PiggyBac transposable element-derived protein" evidence="1">
    <location>
        <begin position="20"/>
        <end position="104"/>
    </location>
</feature>
<evidence type="ECO:0000259" key="1">
    <source>
        <dbReference type="Pfam" id="PF13843"/>
    </source>
</evidence>
<keyword evidence="3" id="KW-1185">Reference proteome</keyword>
<proteinExistence type="predicted"/>
<dbReference type="AlphaFoldDB" id="A0A8S3W3N9"/>
<evidence type="ECO:0000313" key="2">
    <source>
        <dbReference type="EMBL" id="CAG4938815.1"/>
    </source>
</evidence>
<reference evidence="2" key="1">
    <citation type="submission" date="2021-04" db="EMBL/GenBank/DDBJ databases">
        <authorList>
            <person name="Tunstrom K."/>
        </authorList>
    </citation>
    <scope>NUCLEOTIDE SEQUENCE</scope>
</reference>
<dbReference type="PANTHER" id="PTHR47272">
    <property type="entry name" value="DDE_TNP_1_7 DOMAIN-CONTAINING PROTEIN"/>
    <property type="match status" value="1"/>
</dbReference>
<sequence>MKKTVPRGSYEEYVTSYDGIDFSAVSWKDNKQVCLLSTYVGAQPLDTIVRYEKAEKCRKTITCPKVVREYNAHMGGVNLMDSFLGRYRIRMKMKMVYANLCEYMGVIQRCK</sequence>
<dbReference type="OrthoDB" id="123207at2759"/>